<evidence type="ECO:0000256" key="1">
    <source>
        <dbReference type="SAM" id="MobiDB-lite"/>
    </source>
</evidence>
<comment type="caution">
    <text evidence="2">The sequence shown here is derived from an EMBL/GenBank/DDBJ whole genome shotgun (WGS) entry which is preliminary data.</text>
</comment>
<feature type="region of interest" description="Disordered" evidence="1">
    <location>
        <begin position="41"/>
        <end position="67"/>
    </location>
</feature>
<accession>A0ABP0N9B2</accession>
<name>A0ABP0N9B2_9DINO</name>
<feature type="non-terminal residue" evidence="2">
    <location>
        <position position="888"/>
    </location>
</feature>
<evidence type="ECO:0000313" key="2">
    <source>
        <dbReference type="EMBL" id="CAK9059647.1"/>
    </source>
</evidence>
<sequence length="888" mass="99124">MQCMRCGRLDYDMDASDMDIDCPVCGCFQFWPCGEYADPRTNSSGVGSSSDPSNRSEERVGHQESLDSLGSPLPSLLGRYRIARFGRLQVFNSLASAWILPEGYPGVLVSGSSQARLRFWAKEIQGAVQVRQAEGLDKVVLGASRLVERSQMALELFRSKTGVNKVPDVAIRTLERDIRGLQLALPGGRDLANIHDATANIERVLGAVERYAAELPEVIAKAEAQVPKGLNPDLVQEAKYCQEEYAETVQELEDAISKATGEELKRALIAARLAGAPMELIDRGFAKLEKKFPELLTYTKTELELLVAKQEADDIQELSAEGRFLRLQDAADAAKLLVPRLEKSILEEVEDISMALAAERSFVMAVKEAKDIIAGLPMSPEDVHIRVLRLGHAIQAPQALEEVIERISERIWSQVGKNQPIPFIVGGSYGAAVEAFRRTNGAKCLAYNDIDVWYKSLDDEDDGKDEILQVHYERDVFPDHPDMEVNVIRLGKLQLRALIEDFDTNNVQVGYKVVPRIEDGRLVAEVADTYVSAAFEDFLQTWTIRIVNPMSGKTRATTLIRLLYKAQQLDLPYDLPPEKDLLHIFHGRWFAPKNHDKLQRLQGPYRNEIFSRFEVVKGAWHRRNKDHCPYEGTIEKTRKTMYRLLRKESDDGSRILRKGLPEAYELQGLLEEEAERRQTALDSALALAAERGTPLKDLLISITAARQASVTPDLLEEPYARLRKKKLDFVTSALRNACSNGWYALAYALYHRGLALKAGEERNGGEWRSGAIEAEINRLRTDVTILKGEFLIETSGGAFGTSTWRKNPCYLIRCNAPVRAESKENRQTRKTFSSKSSNTGVRVSIALAEAGDFPATMALHVVKNNKDVHEAGAAHMLLPGFDVVAASH</sequence>
<reference evidence="2 3" key="1">
    <citation type="submission" date="2024-02" db="EMBL/GenBank/DDBJ databases">
        <authorList>
            <person name="Chen Y."/>
            <person name="Shah S."/>
            <person name="Dougan E. K."/>
            <person name="Thang M."/>
            <person name="Chan C."/>
        </authorList>
    </citation>
    <scope>NUCLEOTIDE SEQUENCE [LARGE SCALE GENOMIC DNA]</scope>
</reference>
<feature type="compositionally biased region" description="Low complexity" evidence="1">
    <location>
        <begin position="41"/>
        <end position="53"/>
    </location>
</feature>
<gene>
    <name evidence="2" type="ORF">CCMP2556_LOCUS29363</name>
</gene>
<evidence type="ECO:0000313" key="3">
    <source>
        <dbReference type="Proteomes" id="UP001642484"/>
    </source>
</evidence>
<protein>
    <submittedName>
        <fullName evidence="2">Uncharacterized protein</fullName>
    </submittedName>
</protein>
<organism evidence="2 3">
    <name type="scientific">Durusdinium trenchii</name>
    <dbReference type="NCBI Taxonomy" id="1381693"/>
    <lineage>
        <taxon>Eukaryota</taxon>
        <taxon>Sar</taxon>
        <taxon>Alveolata</taxon>
        <taxon>Dinophyceae</taxon>
        <taxon>Suessiales</taxon>
        <taxon>Symbiodiniaceae</taxon>
        <taxon>Durusdinium</taxon>
    </lineage>
</organism>
<dbReference type="Proteomes" id="UP001642484">
    <property type="component" value="Unassembled WGS sequence"/>
</dbReference>
<dbReference type="EMBL" id="CAXAMN010021443">
    <property type="protein sequence ID" value="CAK9059647.1"/>
    <property type="molecule type" value="Genomic_DNA"/>
</dbReference>
<proteinExistence type="predicted"/>
<keyword evidence="3" id="KW-1185">Reference proteome</keyword>
<feature type="compositionally biased region" description="Basic and acidic residues" evidence="1">
    <location>
        <begin position="54"/>
        <end position="65"/>
    </location>
</feature>